<protein>
    <submittedName>
        <fullName evidence="2">Nicotinamide-nucleotide amidohydrolase family protein</fullName>
    </submittedName>
</protein>
<sequence length="198" mass="20737">MDGHPQLARYAGGCRRYRSDRYSVPHRWPQGEQVTRPANAEEQLVAKLRERGETVAFCESLTAGLAAATVANVPGASTVLRGGLVTYATEVKAQFLNTTVDSLEAQGVVSAATAAEMAEAALVETRADWGIGLTGVAGPDLQEGKPAGTVYVGLCGRVGGDVAKRGVLYELPDEGRNAIRAAAVQAALSLLLSTLEEK</sequence>
<dbReference type="Pfam" id="PF02464">
    <property type="entry name" value="CinA"/>
    <property type="match status" value="1"/>
</dbReference>
<dbReference type="NCBIfam" id="TIGR00199">
    <property type="entry name" value="PncC_domain"/>
    <property type="match status" value="1"/>
</dbReference>
<organism evidence="2 3">
    <name type="scientific">Corynebacterium hiratae</name>
    <dbReference type="NCBI Taxonomy" id="3139423"/>
    <lineage>
        <taxon>Bacteria</taxon>
        <taxon>Bacillati</taxon>
        <taxon>Actinomycetota</taxon>
        <taxon>Actinomycetes</taxon>
        <taxon>Mycobacteriales</taxon>
        <taxon>Corynebacteriaceae</taxon>
        <taxon>Corynebacterium</taxon>
    </lineage>
</organism>
<dbReference type="EMBL" id="VKDK01000002">
    <property type="protein sequence ID" value="TRX64096.1"/>
    <property type="molecule type" value="Genomic_DNA"/>
</dbReference>
<dbReference type="AlphaFoldDB" id="A0A553G3L3"/>
<dbReference type="InterPro" id="IPR008136">
    <property type="entry name" value="CinA_C"/>
</dbReference>
<proteinExistence type="predicted"/>
<name>A0A553G3L3_9CORY</name>
<gene>
    <name evidence="2" type="ORF">FNY97_01885</name>
</gene>
<evidence type="ECO:0000313" key="2">
    <source>
        <dbReference type="EMBL" id="TRX64096.1"/>
    </source>
</evidence>
<dbReference type="InterPro" id="IPR036653">
    <property type="entry name" value="CinA-like_C"/>
</dbReference>
<keyword evidence="3" id="KW-1185">Reference proteome</keyword>
<dbReference type="SUPFAM" id="SSF142433">
    <property type="entry name" value="CinA-like"/>
    <property type="match status" value="1"/>
</dbReference>
<reference evidence="2 3" key="1">
    <citation type="submission" date="2019-07" db="EMBL/GenBank/DDBJ databases">
        <title>Draft genome of C. aurimucosum strain 2274.</title>
        <authorList>
            <person name="Pacheco L.G.C."/>
            <person name="Aguiar E.R.G.R."/>
            <person name="Santos C.S."/>
            <person name="Rocha D.J.P.G."/>
            <person name="Sant'Anna L.O."/>
            <person name="Mattos-Guaraldi A.L."/>
            <person name="Santos L.S."/>
        </authorList>
    </citation>
    <scope>NUCLEOTIDE SEQUENCE [LARGE SCALE GENOMIC DNA]</scope>
    <source>
        <strain evidence="2 3">2274</strain>
    </source>
</reference>
<accession>A0A553G3L3</accession>
<feature type="domain" description="CinA C-terminal" evidence="1">
    <location>
        <begin position="40"/>
        <end position="194"/>
    </location>
</feature>
<comment type="caution">
    <text evidence="2">The sequence shown here is derived from an EMBL/GenBank/DDBJ whole genome shotgun (WGS) entry which is preliminary data.</text>
</comment>
<dbReference type="Gene3D" id="3.90.950.20">
    <property type="entry name" value="CinA-like"/>
    <property type="match status" value="1"/>
</dbReference>
<dbReference type="Proteomes" id="UP000320443">
    <property type="component" value="Unassembled WGS sequence"/>
</dbReference>
<evidence type="ECO:0000259" key="1">
    <source>
        <dbReference type="Pfam" id="PF02464"/>
    </source>
</evidence>
<evidence type="ECO:0000313" key="3">
    <source>
        <dbReference type="Proteomes" id="UP000320443"/>
    </source>
</evidence>